<feature type="transmembrane region" description="Helical" evidence="1">
    <location>
        <begin position="70"/>
        <end position="90"/>
    </location>
</feature>
<name>A0A5Q2QF62_9GAMM</name>
<feature type="transmembrane region" description="Helical" evidence="1">
    <location>
        <begin position="38"/>
        <end position="58"/>
    </location>
</feature>
<organism evidence="2 3">
    <name type="scientific">Litorivicinus lipolyticus</name>
    <dbReference type="NCBI Taxonomy" id="418701"/>
    <lineage>
        <taxon>Bacteria</taxon>
        <taxon>Pseudomonadati</taxon>
        <taxon>Pseudomonadota</taxon>
        <taxon>Gammaproteobacteria</taxon>
        <taxon>Oceanospirillales</taxon>
        <taxon>Litorivicinaceae</taxon>
        <taxon>Litorivicinus</taxon>
    </lineage>
</organism>
<keyword evidence="1" id="KW-1133">Transmembrane helix</keyword>
<reference evidence="2 3" key="1">
    <citation type="submission" date="2019-11" db="EMBL/GenBank/DDBJ databases">
        <authorList>
            <person name="Khan S.A."/>
            <person name="Jeon C.O."/>
            <person name="Chun B.H."/>
        </authorList>
    </citation>
    <scope>NUCLEOTIDE SEQUENCE [LARGE SCALE GENOMIC DNA]</scope>
    <source>
        <strain evidence="2 3">IMCC 1097</strain>
    </source>
</reference>
<dbReference type="AlphaFoldDB" id="A0A5Q2QF62"/>
<dbReference type="Proteomes" id="UP000388235">
    <property type="component" value="Chromosome"/>
</dbReference>
<evidence type="ECO:0000313" key="2">
    <source>
        <dbReference type="EMBL" id="QGG80676.1"/>
    </source>
</evidence>
<keyword evidence="3" id="KW-1185">Reference proteome</keyword>
<keyword evidence="1" id="KW-0472">Membrane</keyword>
<accession>A0A5Q2QF62</accession>
<evidence type="ECO:0000313" key="3">
    <source>
        <dbReference type="Proteomes" id="UP000388235"/>
    </source>
</evidence>
<evidence type="ECO:0000256" key="1">
    <source>
        <dbReference type="SAM" id="Phobius"/>
    </source>
</evidence>
<dbReference type="EMBL" id="CP045871">
    <property type="protein sequence ID" value="QGG80676.1"/>
    <property type="molecule type" value="Genomic_DNA"/>
</dbReference>
<dbReference type="KEGG" id="llp:GH975_08890"/>
<dbReference type="InterPro" id="IPR029045">
    <property type="entry name" value="ClpP/crotonase-like_dom_sf"/>
</dbReference>
<dbReference type="SUPFAM" id="SSF52096">
    <property type="entry name" value="ClpP/crotonase"/>
    <property type="match status" value="1"/>
</dbReference>
<dbReference type="OrthoDB" id="5935280at2"/>
<proteinExistence type="predicted"/>
<sequence>MLWTSQALAWAWTVAFGYWVMLPYELRTLEPSALTDSAAALGVLVWGWAGFQTLSALARGRADGAASASFWVGTLALLCSSGLYFVTFNVPGAWPSLRFKELAGFETWDVSRAGDGVRYVGPISPAGVARVKSLLAPGDRRLLIDSPGGIVGPGFELADLVKGRGLTVEVQRICASACTLAFFAADQRAVSPHARIGVHRIAALDSAQDNPKQLARIGRIADAVLLAGGFPAEYIGYGFERGQRAMFWLAAPELIARGLARPLGR</sequence>
<dbReference type="RefSeq" id="WP_153714180.1">
    <property type="nucleotide sequence ID" value="NZ_CP045871.1"/>
</dbReference>
<dbReference type="Gene3D" id="3.90.226.10">
    <property type="entry name" value="2-enoyl-CoA Hydratase, Chain A, domain 1"/>
    <property type="match status" value="1"/>
</dbReference>
<gene>
    <name evidence="2" type="ORF">GH975_08890</name>
</gene>
<protein>
    <submittedName>
        <fullName evidence="2">Uncharacterized protein</fullName>
    </submittedName>
</protein>
<keyword evidence="1" id="KW-0812">Transmembrane</keyword>
<feature type="transmembrane region" description="Helical" evidence="1">
    <location>
        <begin position="6"/>
        <end position="26"/>
    </location>
</feature>